<dbReference type="Proteomes" id="UP000011083">
    <property type="component" value="Unassembled WGS sequence"/>
</dbReference>
<dbReference type="GeneID" id="14921985"/>
<dbReference type="VEuPathDB" id="AmoebaDB:ACA1_282940"/>
<feature type="region of interest" description="Disordered" evidence="1">
    <location>
        <begin position="349"/>
        <end position="377"/>
    </location>
</feature>
<sequence length="457" mass="50099">MAEASTCTQPTSVCPPTTHEKLNAGALAPREASRLLSLFDRFVLSAETAGKGPADRAEWNLLKANIFEVNWLLAAKSGIKAALSLVDLDPTFAKNEHHSALTITVKDQPSVFLTVGDIAQLVVLLEQQLGKKGMFDYNNILNSTVGALKLALADKIINSDSEEAAKRRKTSDAMDEEEKRKLYWPKELTAEGIQSIAGMAITPSGFDDTLEDEAGYGTASLFGAPHIFYPNANLFDSRHIPFAMAPLGNKHVRVYREYEYQSIYTPPHEIVHALQTLISDSQVDGWRHEWEASVACLGLLAHVARKFPFLYIDGLAEETMLGFYQAVVWGHSQVSEDVKAGYRQWRDSGGKIDPVGHGDSGHAVHHNPESPLSPSSTSGRFLQEILVSIQKAAARAAASKDTNKAAPEDDASAKEDEDHPPRAGFKDLEEIYLRGGTDKTIEDWVVELLPIETVDLP</sequence>
<gene>
    <name evidence="2" type="ORF">ACA1_282940</name>
</gene>
<reference evidence="2 3" key="1">
    <citation type="journal article" date="2013" name="Genome Biol.">
        <title>Genome of Acanthamoeba castellanii highlights extensive lateral gene transfer and early evolution of tyrosine kinase signaling.</title>
        <authorList>
            <person name="Clarke M."/>
            <person name="Lohan A.J."/>
            <person name="Liu B."/>
            <person name="Lagkouvardos I."/>
            <person name="Roy S."/>
            <person name="Zafar N."/>
            <person name="Bertelli C."/>
            <person name="Schilde C."/>
            <person name="Kianianmomeni A."/>
            <person name="Burglin T.R."/>
            <person name="Frech C."/>
            <person name="Turcotte B."/>
            <person name="Kopec K.O."/>
            <person name="Synnott J.M."/>
            <person name="Choo C."/>
            <person name="Paponov I."/>
            <person name="Finkler A."/>
            <person name="Soon Heng Tan C."/>
            <person name="Hutchins A.P."/>
            <person name="Weinmeier T."/>
            <person name="Rattei T."/>
            <person name="Chu J.S."/>
            <person name="Gimenez G."/>
            <person name="Irimia M."/>
            <person name="Rigden D.J."/>
            <person name="Fitzpatrick D.A."/>
            <person name="Lorenzo-Morales J."/>
            <person name="Bateman A."/>
            <person name="Chiu C.H."/>
            <person name="Tang P."/>
            <person name="Hegemann P."/>
            <person name="Fromm H."/>
            <person name="Raoult D."/>
            <person name="Greub G."/>
            <person name="Miranda-Saavedra D."/>
            <person name="Chen N."/>
            <person name="Nash P."/>
            <person name="Ginger M.L."/>
            <person name="Horn M."/>
            <person name="Schaap P."/>
            <person name="Caler L."/>
            <person name="Loftus B."/>
        </authorList>
    </citation>
    <scope>NUCLEOTIDE SEQUENCE [LARGE SCALE GENOMIC DNA]</scope>
    <source>
        <strain evidence="2 3">Neff</strain>
    </source>
</reference>
<feature type="region of interest" description="Disordered" evidence="1">
    <location>
        <begin position="397"/>
        <end position="428"/>
    </location>
</feature>
<protein>
    <submittedName>
        <fullName evidence="2">Uncharacterized protein</fullName>
    </submittedName>
</protein>
<dbReference type="EMBL" id="KB007908">
    <property type="protein sequence ID" value="ELR21108.1"/>
    <property type="molecule type" value="Genomic_DNA"/>
</dbReference>
<proteinExistence type="predicted"/>
<organism evidence="2 3">
    <name type="scientific">Acanthamoeba castellanii (strain ATCC 30010 / Neff)</name>
    <dbReference type="NCBI Taxonomy" id="1257118"/>
    <lineage>
        <taxon>Eukaryota</taxon>
        <taxon>Amoebozoa</taxon>
        <taxon>Discosea</taxon>
        <taxon>Longamoebia</taxon>
        <taxon>Centramoebida</taxon>
        <taxon>Acanthamoebidae</taxon>
        <taxon>Acanthamoeba</taxon>
    </lineage>
</organism>
<dbReference type="AlphaFoldDB" id="L8H8R4"/>
<feature type="compositionally biased region" description="Basic and acidic residues" evidence="1">
    <location>
        <begin position="401"/>
        <end position="428"/>
    </location>
</feature>
<evidence type="ECO:0000256" key="1">
    <source>
        <dbReference type="SAM" id="MobiDB-lite"/>
    </source>
</evidence>
<name>L8H8R4_ACACF</name>
<dbReference type="OrthoDB" id="10677189at2759"/>
<feature type="compositionally biased region" description="Basic and acidic residues" evidence="1">
    <location>
        <begin position="349"/>
        <end position="368"/>
    </location>
</feature>
<evidence type="ECO:0000313" key="3">
    <source>
        <dbReference type="Proteomes" id="UP000011083"/>
    </source>
</evidence>
<dbReference type="RefSeq" id="XP_004344851.1">
    <property type="nucleotide sequence ID" value="XM_004344801.1"/>
</dbReference>
<dbReference type="KEGG" id="acan:ACA1_282940"/>
<evidence type="ECO:0000313" key="2">
    <source>
        <dbReference type="EMBL" id="ELR21108.1"/>
    </source>
</evidence>
<accession>L8H8R4</accession>
<keyword evidence="3" id="KW-1185">Reference proteome</keyword>